<gene>
    <name evidence="2" type="ORF">GSE42_13990</name>
</gene>
<sequence length="108" mass="12585">MFWTVRQNNSGGYFIQNDVVDEYLCVEANSVEEAEKRIEKITEDHSEFCPCCGERWSYWFDKDSGQNFPHDGHGDPLIDGQTYIYSRQGAAIIHYLDGRIEKLVMQKN</sequence>
<comment type="caution">
    <text evidence="2">The sequence shown here is derived from an EMBL/GenBank/DDBJ whole genome shotgun (WGS) entry which is preliminary data.</text>
</comment>
<dbReference type="Proteomes" id="UP000480763">
    <property type="component" value="Unassembled WGS sequence"/>
</dbReference>
<reference evidence="2 3" key="1">
    <citation type="journal article" date="2017" name="Ann. Clin. Microbiol. Antimicrob.">
        <title>New eight genes identified at the clinical multidrug-resistant Acinetobacter baumannii DMS06669 strain in a Vietnam hospital.</title>
        <authorList>
            <person name="Si-Tuan N."/>
            <person name="Ngoc H.M."/>
            <person name="Hang P.T.T."/>
            <person name="Nguyen C."/>
            <person name="Van P.H."/>
            <person name="Huong N.T."/>
        </authorList>
    </citation>
    <scope>NUCLEOTIDE SEQUENCE [LARGE SCALE GENOMIC DNA]</scope>
    <source>
        <strain evidence="2 3">DMS06669</strain>
    </source>
</reference>
<evidence type="ECO:0000259" key="1">
    <source>
        <dbReference type="Pfam" id="PF23969"/>
    </source>
</evidence>
<feature type="domain" description="DUF7296" evidence="1">
    <location>
        <begin position="1"/>
        <end position="106"/>
    </location>
</feature>
<evidence type="ECO:0000313" key="3">
    <source>
        <dbReference type="Proteomes" id="UP000480763"/>
    </source>
</evidence>
<dbReference type="RefSeq" id="WP_109104832.1">
    <property type="nucleotide sequence ID" value="NZ_AP022077.1"/>
</dbReference>
<organism evidence="2 3">
    <name type="scientific">Acinetobacter baumannii</name>
    <dbReference type="NCBI Taxonomy" id="470"/>
    <lineage>
        <taxon>Bacteria</taxon>
        <taxon>Pseudomonadati</taxon>
        <taxon>Pseudomonadota</taxon>
        <taxon>Gammaproteobacteria</taxon>
        <taxon>Moraxellales</taxon>
        <taxon>Moraxellaceae</taxon>
        <taxon>Acinetobacter</taxon>
        <taxon>Acinetobacter calcoaceticus/baumannii complex</taxon>
    </lineage>
</organism>
<dbReference type="Pfam" id="PF23969">
    <property type="entry name" value="DUF7296"/>
    <property type="match status" value="1"/>
</dbReference>
<protein>
    <recommendedName>
        <fullName evidence="1">DUF7296 domain-containing protein</fullName>
    </recommendedName>
</protein>
<accession>A0A6L8MDD4</accession>
<dbReference type="EMBL" id="WWCH01000001">
    <property type="protein sequence ID" value="MYM79035.1"/>
    <property type="molecule type" value="Genomic_DNA"/>
</dbReference>
<dbReference type="InterPro" id="IPR055720">
    <property type="entry name" value="DUF7296"/>
</dbReference>
<dbReference type="AlphaFoldDB" id="A0A6L8MDD4"/>
<name>A0A6L8MDD4_ACIBA</name>
<evidence type="ECO:0000313" key="2">
    <source>
        <dbReference type="EMBL" id="MYM79035.1"/>
    </source>
</evidence>
<proteinExistence type="predicted"/>